<feature type="signal peptide" evidence="1">
    <location>
        <begin position="1"/>
        <end position="35"/>
    </location>
</feature>
<dbReference type="EMBL" id="OZ034817">
    <property type="protein sequence ID" value="CAL1384517.1"/>
    <property type="molecule type" value="Genomic_DNA"/>
</dbReference>
<dbReference type="AlphaFoldDB" id="A0AAV2EFK7"/>
<sequence length="95" mass="10491">MFQIKSQSIKISNIFFLFLLTSFVIISIQQRPCSAARNVLLETMTVAATPAITVKGQPAVMANYRAEGKFPFCSWCCNPIIGTLCCKDLDHGKCV</sequence>
<keyword evidence="1" id="KW-0732">Signal</keyword>
<keyword evidence="3" id="KW-1185">Reference proteome</keyword>
<proteinExistence type="predicted"/>
<reference evidence="2 3" key="1">
    <citation type="submission" date="2024-04" db="EMBL/GenBank/DDBJ databases">
        <authorList>
            <person name="Fracassetti M."/>
        </authorList>
    </citation>
    <scope>NUCLEOTIDE SEQUENCE [LARGE SCALE GENOMIC DNA]</scope>
</reference>
<evidence type="ECO:0000256" key="1">
    <source>
        <dbReference type="SAM" id="SignalP"/>
    </source>
</evidence>
<evidence type="ECO:0000313" key="3">
    <source>
        <dbReference type="Proteomes" id="UP001497516"/>
    </source>
</evidence>
<evidence type="ECO:0000313" key="2">
    <source>
        <dbReference type="EMBL" id="CAL1384517.1"/>
    </source>
</evidence>
<organism evidence="2 3">
    <name type="scientific">Linum trigynum</name>
    <dbReference type="NCBI Taxonomy" id="586398"/>
    <lineage>
        <taxon>Eukaryota</taxon>
        <taxon>Viridiplantae</taxon>
        <taxon>Streptophyta</taxon>
        <taxon>Embryophyta</taxon>
        <taxon>Tracheophyta</taxon>
        <taxon>Spermatophyta</taxon>
        <taxon>Magnoliopsida</taxon>
        <taxon>eudicotyledons</taxon>
        <taxon>Gunneridae</taxon>
        <taxon>Pentapetalae</taxon>
        <taxon>rosids</taxon>
        <taxon>fabids</taxon>
        <taxon>Malpighiales</taxon>
        <taxon>Linaceae</taxon>
        <taxon>Linum</taxon>
    </lineage>
</organism>
<dbReference type="Proteomes" id="UP001497516">
    <property type="component" value="Chromosome 4"/>
</dbReference>
<accession>A0AAV2EFK7</accession>
<gene>
    <name evidence="2" type="ORF">LTRI10_LOCUS25718</name>
</gene>
<name>A0AAV2EFK7_9ROSI</name>
<feature type="chain" id="PRO_5043987893" evidence="1">
    <location>
        <begin position="36"/>
        <end position="95"/>
    </location>
</feature>
<protein>
    <submittedName>
        <fullName evidence="2">Uncharacterized protein</fullName>
    </submittedName>
</protein>